<reference evidence="2 3" key="1">
    <citation type="submission" date="2016-10" db="EMBL/GenBank/DDBJ databases">
        <authorList>
            <person name="de Groot N.N."/>
        </authorList>
    </citation>
    <scope>NUCLEOTIDE SEQUENCE [LARGE SCALE GENOMIC DNA]</scope>
    <source>
        <strain evidence="2 3">DSM 23042</strain>
    </source>
</reference>
<gene>
    <name evidence="2" type="ORF">SAMN04490244_104220</name>
</gene>
<evidence type="ECO:0000313" key="2">
    <source>
        <dbReference type="EMBL" id="SER97233.1"/>
    </source>
</evidence>
<dbReference type="OrthoDB" id="7351979at2"/>
<dbReference type="AlphaFoldDB" id="A0A1H9TKT5"/>
<dbReference type="Pfam" id="PF19834">
    <property type="entry name" value="DUF6314"/>
    <property type="match status" value="1"/>
</dbReference>
<keyword evidence="3" id="KW-1185">Reference proteome</keyword>
<dbReference type="Proteomes" id="UP000198885">
    <property type="component" value="Unassembled WGS sequence"/>
</dbReference>
<evidence type="ECO:0000313" key="3">
    <source>
        <dbReference type="Proteomes" id="UP000198885"/>
    </source>
</evidence>
<organism evidence="2 3">
    <name type="scientific">Tranquillimonas rosea</name>
    <dbReference type="NCBI Taxonomy" id="641238"/>
    <lineage>
        <taxon>Bacteria</taxon>
        <taxon>Pseudomonadati</taxon>
        <taxon>Pseudomonadota</taxon>
        <taxon>Alphaproteobacteria</taxon>
        <taxon>Rhodobacterales</taxon>
        <taxon>Roseobacteraceae</taxon>
        <taxon>Tranquillimonas</taxon>
    </lineage>
</organism>
<protein>
    <recommendedName>
        <fullName evidence="1">DUF6314 domain-containing protein</fullName>
    </recommendedName>
</protein>
<dbReference type="STRING" id="641238.SAMN04490244_104220"/>
<dbReference type="InterPro" id="IPR045632">
    <property type="entry name" value="DUF6314"/>
</dbReference>
<dbReference type="RefSeq" id="WP_092691781.1">
    <property type="nucleotide sequence ID" value="NZ_FOGU01000004.1"/>
</dbReference>
<feature type="domain" description="DUF6314" evidence="1">
    <location>
        <begin position="8"/>
        <end position="135"/>
    </location>
</feature>
<name>A0A1H9TKT5_9RHOB</name>
<dbReference type="EMBL" id="FOGU01000004">
    <property type="protein sequence ID" value="SER97233.1"/>
    <property type="molecule type" value="Genomic_DNA"/>
</dbReference>
<evidence type="ECO:0000259" key="1">
    <source>
        <dbReference type="Pfam" id="PF19834"/>
    </source>
</evidence>
<sequence length="142" mass="15902">MSPGLADFAGRWRLTRRIEDRAAGTVATFAGRADFTPDGAGLRYDEWGTLSMPGRAPMRAERRYLWRADPQGIAVLFADGRPFHVFDPAGAATARHPCDPDIYDVRYDFAAWPAWQAVWHVTGPRKDYTLTSLYRPAESAVD</sequence>
<accession>A0A1H9TKT5</accession>
<proteinExistence type="predicted"/>